<evidence type="ECO:0000256" key="1">
    <source>
        <dbReference type="SAM" id="MobiDB-lite"/>
    </source>
</evidence>
<sequence>MLLMIYTSMQVLAVADQIGQQLRVEAIRSDKSCELKKYDVADQIGQELRAEELRCINKEQFREEEDQLRSVDQAQERSAQATRSS</sequence>
<evidence type="ECO:0000313" key="3">
    <source>
        <dbReference type="Proteomes" id="UP000250235"/>
    </source>
</evidence>
<evidence type="ECO:0000313" key="2">
    <source>
        <dbReference type="EMBL" id="KZV18130.1"/>
    </source>
</evidence>
<dbReference type="Proteomes" id="UP000250235">
    <property type="component" value="Unassembled WGS sequence"/>
</dbReference>
<gene>
    <name evidence="2" type="ORF">F511_30786</name>
</gene>
<accession>A0A2Z7A8X3</accession>
<feature type="region of interest" description="Disordered" evidence="1">
    <location>
        <begin position="64"/>
        <end position="85"/>
    </location>
</feature>
<reference evidence="2 3" key="1">
    <citation type="journal article" date="2015" name="Proc. Natl. Acad. Sci. U.S.A.">
        <title>The resurrection genome of Boea hygrometrica: A blueprint for survival of dehydration.</title>
        <authorList>
            <person name="Xiao L."/>
            <person name="Yang G."/>
            <person name="Zhang L."/>
            <person name="Yang X."/>
            <person name="Zhao S."/>
            <person name="Ji Z."/>
            <person name="Zhou Q."/>
            <person name="Hu M."/>
            <person name="Wang Y."/>
            <person name="Chen M."/>
            <person name="Xu Y."/>
            <person name="Jin H."/>
            <person name="Xiao X."/>
            <person name="Hu G."/>
            <person name="Bao F."/>
            <person name="Hu Y."/>
            <person name="Wan P."/>
            <person name="Li L."/>
            <person name="Deng X."/>
            <person name="Kuang T."/>
            <person name="Xiang C."/>
            <person name="Zhu J.K."/>
            <person name="Oliver M.J."/>
            <person name="He Y."/>
        </authorList>
    </citation>
    <scope>NUCLEOTIDE SEQUENCE [LARGE SCALE GENOMIC DNA]</scope>
    <source>
        <strain evidence="3">cv. XS01</strain>
    </source>
</reference>
<name>A0A2Z7A8X3_9LAMI</name>
<organism evidence="2 3">
    <name type="scientific">Dorcoceras hygrometricum</name>
    <dbReference type="NCBI Taxonomy" id="472368"/>
    <lineage>
        <taxon>Eukaryota</taxon>
        <taxon>Viridiplantae</taxon>
        <taxon>Streptophyta</taxon>
        <taxon>Embryophyta</taxon>
        <taxon>Tracheophyta</taxon>
        <taxon>Spermatophyta</taxon>
        <taxon>Magnoliopsida</taxon>
        <taxon>eudicotyledons</taxon>
        <taxon>Gunneridae</taxon>
        <taxon>Pentapetalae</taxon>
        <taxon>asterids</taxon>
        <taxon>lamiids</taxon>
        <taxon>Lamiales</taxon>
        <taxon>Gesneriaceae</taxon>
        <taxon>Didymocarpoideae</taxon>
        <taxon>Trichosporeae</taxon>
        <taxon>Loxocarpinae</taxon>
        <taxon>Dorcoceras</taxon>
    </lineage>
</organism>
<dbReference type="EMBL" id="KV017514">
    <property type="protein sequence ID" value="KZV18130.1"/>
    <property type="molecule type" value="Genomic_DNA"/>
</dbReference>
<protein>
    <submittedName>
        <fullName evidence="2">Uncharacterized protein</fullName>
    </submittedName>
</protein>
<proteinExistence type="predicted"/>
<dbReference type="AlphaFoldDB" id="A0A2Z7A8X3"/>
<feature type="compositionally biased region" description="Polar residues" evidence="1">
    <location>
        <begin position="70"/>
        <end position="85"/>
    </location>
</feature>
<keyword evidence="3" id="KW-1185">Reference proteome</keyword>